<evidence type="ECO:0000313" key="1">
    <source>
        <dbReference type="EMBL" id="MTU43058.1"/>
    </source>
</evidence>
<reference evidence="1 2" key="1">
    <citation type="journal article" date="2019" name="Nat. Med.">
        <title>A library of human gut bacterial isolates paired with longitudinal multiomics data enables mechanistic microbiome research.</title>
        <authorList>
            <person name="Poyet M."/>
            <person name="Groussin M."/>
            <person name="Gibbons S.M."/>
            <person name="Avila-Pacheco J."/>
            <person name="Jiang X."/>
            <person name="Kearney S.M."/>
            <person name="Perrotta A.R."/>
            <person name="Berdy B."/>
            <person name="Zhao S."/>
            <person name="Lieberman T.D."/>
            <person name="Swanson P.K."/>
            <person name="Smith M."/>
            <person name="Roesemann S."/>
            <person name="Alexander J.E."/>
            <person name="Rich S.A."/>
            <person name="Livny J."/>
            <person name="Vlamakis H."/>
            <person name="Clish C."/>
            <person name="Bullock K."/>
            <person name="Deik A."/>
            <person name="Scott J."/>
            <person name="Pierce K.A."/>
            <person name="Xavier R.J."/>
            <person name="Alm E.J."/>
        </authorList>
    </citation>
    <scope>NUCLEOTIDE SEQUENCE [LARGE SCALE GENOMIC DNA]</scope>
    <source>
        <strain evidence="1 2">BIOML-A2</strain>
    </source>
</reference>
<sequence length="336" mass="38026">MTDKDTVATVASEAVRAIRGMNALLKDYSGTALAHLYELQETETIRLIVGAQPLIPPMPDGLLKFKTSGIKEYKKFFFASVLAAWWFTRTVAVFDKEMVEELLTTEQVDLQISVSQFARFLGNPVLIPFEKPYESGEFEILGCMIGFFEWGMDYQFPSGKKVKQSQIMFLPLLRKKATGEVNFSIGAPTLQRESSLDPTYNLSKIFEVLKTRSNFTGFGLYQHELFSKLAYLMTKTPDVNRCMSVSVPEVVRRRRKPSTIFAPEKPRMMELGEHFGNAVRQYKEAVASSSSAFRGTVRPHIRRAHWHTFLIGKGREGAEVKWVPPIFVKSADLSGN</sequence>
<gene>
    <name evidence="1" type="ORF">GMD42_05375</name>
</gene>
<comment type="caution">
    <text evidence="1">The sequence shown here is derived from an EMBL/GenBank/DDBJ whole genome shotgun (WGS) entry which is preliminary data.</text>
</comment>
<dbReference type="AlphaFoldDB" id="A0A6I3S1T8"/>
<protein>
    <submittedName>
        <fullName evidence="1">Uncharacterized protein</fullName>
    </submittedName>
</protein>
<dbReference type="Pfam" id="PF26125">
    <property type="entry name" value="AcrVA2-like"/>
    <property type="match status" value="1"/>
</dbReference>
<dbReference type="EMBL" id="WNCL01000012">
    <property type="protein sequence ID" value="MTU43058.1"/>
    <property type="molecule type" value="Genomic_DNA"/>
</dbReference>
<dbReference type="RefSeq" id="WP_155168042.1">
    <property type="nucleotide sequence ID" value="NZ_CAOKAR010000151.1"/>
</dbReference>
<organism evidence="1 2">
    <name type="scientific">Parasutterella excrementihominis</name>
    <dbReference type="NCBI Taxonomy" id="487175"/>
    <lineage>
        <taxon>Bacteria</taxon>
        <taxon>Pseudomonadati</taxon>
        <taxon>Pseudomonadota</taxon>
        <taxon>Betaproteobacteria</taxon>
        <taxon>Burkholderiales</taxon>
        <taxon>Sutterellaceae</taxon>
        <taxon>Parasutterella</taxon>
    </lineage>
</organism>
<proteinExistence type="predicted"/>
<dbReference type="Proteomes" id="UP000462362">
    <property type="component" value="Unassembled WGS sequence"/>
</dbReference>
<name>A0A6I3S1T8_9BURK</name>
<dbReference type="InterPro" id="IPR058915">
    <property type="entry name" value="AcrVA2-like"/>
</dbReference>
<accession>A0A6I3S1T8</accession>
<evidence type="ECO:0000313" key="2">
    <source>
        <dbReference type="Proteomes" id="UP000462362"/>
    </source>
</evidence>